<organism evidence="1 2">
    <name type="scientific">Mycena rosella</name>
    <name type="common">Pink bonnet</name>
    <name type="synonym">Agaricus rosellus</name>
    <dbReference type="NCBI Taxonomy" id="1033263"/>
    <lineage>
        <taxon>Eukaryota</taxon>
        <taxon>Fungi</taxon>
        <taxon>Dikarya</taxon>
        <taxon>Basidiomycota</taxon>
        <taxon>Agaricomycotina</taxon>
        <taxon>Agaricomycetes</taxon>
        <taxon>Agaricomycetidae</taxon>
        <taxon>Agaricales</taxon>
        <taxon>Marasmiineae</taxon>
        <taxon>Mycenaceae</taxon>
        <taxon>Mycena</taxon>
    </lineage>
</organism>
<evidence type="ECO:0000313" key="2">
    <source>
        <dbReference type="Proteomes" id="UP001221757"/>
    </source>
</evidence>
<feature type="non-terminal residue" evidence="1">
    <location>
        <position position="542"/>
    </location>
</feature>
<dbReference type="Proteomes" id="UP001221757">
    <property type="component" value="Unassembled WGS sequence"/>
</dbReference>
<keyword evidence="2" id="KW-1185">Reference proteome</keyword>
<accession>A0AAD7D8S7</accession>
<evidence type="ECO:0000313" key="1">
    <source>
        <dbReference type="EMBL" id="KAJ7683754.1"/>
    </source>
</evidence>
<protein>
    <submittedName>
        <fullName evidence="1">Uncharacterized protein</fullName>
    </submittedName>
</protein>
<sequence>RVESFRTLVDVISTNDVPALPRLLSNAHKEGWSASKTTEMAWLAIRNLYHPRNYTALDKDLAVLVYEYGGDSLLHALHNSPFALPTRFTIADQRRELSLAITVGSVKMRDILKNIEMLFKDIDAGKDGKVLHTLSQDEIAGDGRLCYLDATDEIAGLCEHATTELETFKMGSDLTSVHATVKAVRDGRIHVGKEFSVAAISRHAATDYGAKPIFLMPTCKHSSWQTAAINLQKFVAGWKLSPYGEVRHGPLAAIASDGDPNRTAALHLICTEREVKAGDPLHEYVSRLPGLNLFTSADFLTEEFDPKHKWKCIRRALSSKQGILANGVVINKNMLAHWLERLAGHDWSGESIHALLNPKDPQHVPSTVKLLTLMADLRSLDSSDFTPAEANTYRALCILGEMFDALLDPFINPTLSLSEQIIQLAKFAHLACALFLKHGSDFMPNQLYGHLQCMVKSAIFKVAHSKVLNPSLRVFLCLLGDDVLEILFGRSRMIGGHSPNMAIDELRRRFGSALRVDQIYAKMPHLEKLARRLSLGRCGSGG</sequence>
<dbReference type="EMBL" id="JARKIE010000105">
    <property type="protein sequence ID" value="KAJ7683754.1"/>
    <property type="molecule type" value="Genomic_DNA"/>
</dbReference>
<dbReference type="AlphaFoldDB" id="A0AAD7D8S7"/>
<gene>
    <name evidence="1" type="ORF">B0H17DRAFT_941424</name>
</gene>
<name>A0AAD7D8S7_MYCRO</name>
<reference evidence="1" key="1">
    <citation type="submission" date="2023-03" db="EMBL/GenBank/DDBJ databases">
        <title>Massive genome expansion in bonnet fungi (Mycena s.s.) driven by repeated elements and novel gene families across ecological guilds.</title>
        <authorList>
            <consortium name="Lawrence Berkeley National Laboratory"/>
            <person name="Harder C.B."/>
            <person name="Miyauchi S."/>
            <person name="Viragh M."/>
            <person name="Kuo A."/>
            <person name="Thoen E."/>
            <person name="Andreopoulos B."/>
            <person name="Lu D."/>
            <person name="Skrede I."/>
            <person name="Drula E."/>
            <person name="Henrissat B."/>
            <person name="Morin E."/>
            <person name="Kohler A."/>
            <person name="Barry K."/>
            <person name="LaButti K."/>
            <person name="Morin E."/>
            <person name="Salamov A."/>
            <person name="Lipzen A."/>
            <person name="Mereny Z."/>
            <person name="Hegedus B."/>
            <person name="Baldrian P."/>
            <person name="Stursova M."/>
            <person name="Weitz H."/>
            <person name="Taylor A."/>
            <person name="Grigoriev I.V."/>
            <person name="Nagy L.G."/>
            <person name="Martin F."/>
            <person name="Kauserud H."/>
        </authorList>
    </citation>
    <scope>NUCLEOTIDE SEQUENCE</scope>
    <source>
        <strain evidence="1">CBHHK067</strain>
    </source>
</reference>
<proteinExistence type="predicted"/>
<comment type="caution">
    <text evidence="1">The sequence shown here is derived from an EMBL/GenBank/DDBJ whole genome shotgun (WGS) entry which is preliminary data.</text>
</comment>